<gene>
    <name evidence="3" type="primary">iolG_10</name>
    <name evidence="3" type="ORF">Pan189_37600</name>
</gene>
<organism evidence="3 4">
    <name type="scientific">Stratiformator vulcanicus</name>
    <dbReference type="NCBI Taxonomy" id="2527980"/>
    <lineage>
        <taxon>Bacteria</taxon>
        <taxon>Pseudomonadati</taxon>
        <taxon>Planctomycetota</taxon>
        <taxon>Planctomycetia</taxon>
        <taxon>Planctomycetales</taxon>
        <taxon>Planctomycetaceae</taxon>
        <taxon>Stratiformator</taxon>
    </lineage>
</organism>
<dbReference type="NCBIfam" id="TIGR01409">
    <property type="entry name" value="TAT_signal_seq"/>
    <property type="match status" value="1"/>
</dbReference>
<dbReference type="Gene3D" id="3.40.50.720">
    <property type="entry name" value="NAD(P)-binding Rossmann-like Domain"/>
    <property type="match status" value="1"/>
</dbReference>
<keyword evidence="4" id="KW-1185">Reference proteome</keyword>
<dbReference type="Gene3D" id="3.30.360.10">
    <property type="entry name" value="Dihydrodipicolinate Reductase, domain 2"/>
    <property type="match status" value="1"/>
</dbReference>
<dbReference type="KEGG" id="svp:Pan189_37600"/>
<evidence type="ECO:0000313" key="4">
    <source>
        <dbReference type="Proteomes" id="UP000317318"/>
    </source>
</evidence>
<keyword evidence="3" id="KW-0560">Oxidoreductase</keyword>
<feature type="domain" description="Gfo/Idh/MocA-like oxidoreductase bacterial type C-terminal" evidence="2">
    <location>
        <begin position="220"/>
        <end position="468"/>
    </location>
</feature>
<evidence type="ECO:0000259" key="1">
    <source>
        <dbReference type="Pfam" id="PF01408"/>
    </source>
</evidence>
<dbReference type="GO" id="GO:0050112">
    <property type="term" value="F:inositol 2-dehydrogenase (NAD+) activity"/>
    <property type="evidence" value="ECO:0007669"/>
    <property type="project" value="UniProtKB-EC"/>
</dbReference>
<dbReference type="RefSeq" id="WP_145365499.1">
    <property type="nucleotide sequence ID" value="NZ_CP036268.1"/>
</dbReference>
<evidence type="ECO:0000313" key="3">
    <source>
        <dbReference type="EMBL" id="QDT39354.1"/>
    </source>
</evidence>
<dbReference type="PANTHER" id="PTHR43818">
    <property type="entry name" value="BCDNA.GH03377"/>
    <property type="match status" value="1"/>
</dbReference>
<proteinExistence type="predicted"/>
<dbReference type="AlphaFoldDB" id="A0A517R626"/>
<dbReference type="EMBL" id="CP036268">
    <property type="protein sequence ID" value="QDT39354.1"/>
    <property type="molecule type" value="Genomic_DNA"/>
</dbReference>
<dbReference type="PANTHER" id="PTHR43818:SF5">
    <property type="entry name" value="OXIDOREDUCTASE FAMILY PROTEIN"/>
    <property type="match status" value="1"/>
</dbReference>
<dbReference type="PROSITE" id="PS51318">
    <property type="entry name" value="TAT"/>
    <property type="match status" value="1"/>
</dbReference>
<dbReference type="Proteomes" id="UP000317318">
    <property type="component" value="Chromosome"/>
</dbReference>
<dbReference type="OrthoDB" id="9788246at2"/>
<dbReference type="InterPro" id="IPR000683">
    <property type="entry name" value="Gfo/Idh/MocA-like_OxRdtase_N"/>
</dbReference>
<name>A0A517R626_9PLAN</name>
<dbReference type="InterPro" id="IPR043906">
    <property type="entry name" value="Gfo/Idh/MocA_OxRdtase_bact_C"/>
</dbReference>
<protein>
    <submittedName>
        <fullName evidence="3">Inositol 2-dehydrogenase</fullName>
        <ecNumber evidence="3">1.1.1.18</ecNumber>
    </submittedName>
</protein>
<dbReference type="InterPro" id="IPR019546">
    <property type="entry name" value="TAT_signal_bac_arc"/>
</dbReference>
<accession>A0A517R626</accession>
<sequence length="471" mass="52711">MTQYSDSRRKFLKTTSTAAAASAALPYWFTASRSAAQDYKSANERPIFGCIGTGDRWGNRKDGKFGGVGEQVLKYTDIAAVCDVDASHVEQAKQNVRQRRSKGDDRPVETHEDYRRILDRDDIDAVTIVTVDHWHVKIAIEALKAGKDVYCEKPLTLTIDEGRQVIKALEQYGGTFQVGTQQRTEMGQRFLKAIAMVRDGRVGDVRKVTCVIDGSPVSKSIPVAEVPQGLNWDMWLGQCPKVPYRLGEGGENKYYTRTNCHLGFRWWYEYGGGKFTDWGAHHVDIAQWLIDQNGPDQGPTKITPLVVEHPCEMDEYGNPKCDDRFNAASKFTIRADFPNGVEMYIESQGRNGIMIEGTKGRMFVNRGTVAGKPVEDLAKNPLPDDAIEKVYGGKVPKSHMLNFLNCIKSGETPISDVYTHHRAMTTCHLAAISARLNRPLEWDAKNEAVIGDEVANAMQAREQRKGYEIKV</sequence>
<evidence type="ECO:0000259" key="2">
    <source>
        <dbReference type="Pfam" id="PF19051"/>
    </source>
</evidence>
<reference evidence="3 4" key="1">
    <citation type="submission" date="2019-02" db="EMBL/GenBank/DDBJ databases">
        <title>Deep-cultivation of Planctomycetes and their phenomic and genomic characterization uncovers novel biology.</title>
        <authorList>
            <person name="Wiegand S."/>
            <person name="Jogler M."/>
            <person name="Boedeker C."/>
            <person name="Pinto D."/>
            <person name="Vollmers J."/>
            <person name="Rivas-Marin E."/>
            <person name="Kohn T."/>
            <person name="Peeters S.H."/>
            <person name="Heuer A."/>
            <person name="Rast P."/>
            <person name="Oberbeckmann S."/>
            <person name="Bunk B."/>
            <person name="Jeske O."/>
            <person name="Meyerdierks A."/>
            <person name="Storesund J.E."/>
            <person name="Kallscheuer N."/>
            <person name="Luecker S."/>
            <person name="Lage O.M."/>
            <person name="Pohl T."/>
            <person name="Merkel B.J."/>
            <person name="Hornburger P."/>
            <person name="Mueller R.-W."/>
            <person name="Bruemmer F."/>
            <person name="Labrenz M."/>
            <person name="Spormann A.M."/>
            <person name="Op den Camp H."/>
            <person name="Overmann J."/>
            <person name="Amann R."/>
            <person name="Jetten M.S.M."/>
            <person name="Mascher T."/>
            <person name="Medema M.H."/>
            <person name="Devos D.P."/>
            <person name="Kaster A.-K."/>
            <person name="Ovreas L."/>
            <person name="Rohde M."/>
            <person name="Galperin M.Y."/>
            <person name="Jogler C."/>
        </authorList>
    </citation>
    <scope>NUCLEOTIDE SEQUENCE [LARGE SCALE GENOMIC DNA]</scope>
    <source>
        <strain evidence="3 4">Pan189</strain>
    </source>
</reference>
<dbReference type="Pfam" id="PF19051">
    <property type="entry name" value="GFO_IDH_MocA_C2"/>
    <property type="match status" value="1"/>
</dbReference>
<dbReference type="GO" id="GO:0000166">
    <property type="term" value="F:nucleotide binding"/>
    <property type="evidence" value="ECO:0007669"/>
    <property type="project" value="InterPro"/>
</dbReference>
<dbReference type="InterPro" id="IPR036291">
    <property type="entry name" value="NAD(P)-bd_dom_sf"/>
</dbReference>
<dbReference type="Pfam" id="PF01408">
    <property type="entry name" value="GFO_IDH_MocA"/>
    <property type="match status" value="1"/>
</dbReference>
<dbReference type="EC" id="1.1.1.18" evidence="3"/>
<feature type="domain" description="Gfo/Idh/MocA-like oxidoreductase N-terminal" evidence="1">
    <location>
        <begin position="75"/>
        <end position="179"/>
    </location>
</feature>
<dbReference type="InterPro" id="IPR050463">
    <property type="entry name" value="Gfo/Idh/MocA_oxidrdct_glycsds"/>
</dbReference>
<dbReference type="InterPro" id="IPR006311">
    <property type="entry name" value="TAT_signal"/>
</dbReference>
<dbReference type="SUPFAM" id="SSF51735">
    <property type="entry name" value="NAD(P)-binding Rossmann-fold domains"/>
    <property type="match status" value="1"/>
</dbReference>
<dbReference type="SUPFAM" id="SSF55347">
    <property type="entry name" value="Glyceraldehyde-3-phosphate dehydrogenase-like, C-terminal domain"/>
    <property type="match status" value="1"/>
</dbReference>